<accession>X1B1M9</accession>
<gene>
    <name evidence="2" type="ORF">S01H4_24916</name>
</gene>
<dbReference type="EMBL" id="BART01011787">
    <property type="protein sequence ID" value="GAG88850.1"/>
    <property type="molecule type" value="Genomic_DNA"/>
</dbReference>
<dbReference type="SUPFAM" id="SSF51735">
    <property type="entry name" value="NAD(P)-binding Rossmann-fold domains"/>
    <property type="match status" value="1"/>
</dbReference>
<feature type="non-terminal residue" evidence="2">
    <location>
        <position position="143"/>
    </location>
</feature>
<name>X1B1M9_9ZZZZ</name>
<organism evidence="2">
    <name type="scientific">marine sediment metagenome</name>
    <dbReference type="NCBI Taxonomy" id="412755"/>
    <lineage>
        <taxon>unclassified sequences</taxon>
        <taxon>metagenomes</taxon>
        <taxon>ecological metagenomes</taxon>
    </lineage>
</organism>
<reference evidence="2" key="1">
    <citation type="journal article" date="2014" name="Front. Microbiol.">
        <title>High frequency of phylogenetically diverse reductive dehalogenase-homologous genes in deep subseafloor sedimentary metagenomes.</title>
        <authorList>
            <person name="Kawai M."/>
            <person name="Futagami T."/>
            <person name="Toyoda A."/>
            <person name="Takaki Y."/>
            <person name="Nishi S."/>
            <person name="Hori S."/>
            <person name="Arai W."/>
            <person name="Tsubouchi T."/>
            <person name="Morono Y."/>
            <person name="Uchiyama I."/>
            <person name="Ito T."/>
            <person name="Fujiyama A."/>
            <person name="Inagaki F."/>
            <person name="Takami H."/>
        </authorList>
    </citation>
    <scope>NUCLEOTIDE SEQUENCE</scope>
    <source>
        <strain evidence="2">Expedition CK06-06</strain>
    </source>
</reference>
<evidence type="ECO:0008006" key="3">
    <source>
        <dbReference type="Google" id="ProtNLM"/>
    </source>
</evidence>
<protein>
    <recommendedName>
        <fullName evidence="3">Glycosyl hydrolase family 4 C-terminal domain-containing protein</fullName>
    </recommendedName>
</protein>
<evidence type="ECO:0000256" key="1">
    <source>
        <dbReference type="ARBA" id="ARBA00023027"/>
    </source>
</evidence>
<dbReference type="PRINTS" id="PR00732">
    <property type="entry name" value="GLHYDRLASE4"/>
</dbReference>
<evidence type="ECO:0000313" key="2">
    <source>
        <dbReference type="EMBL" id="GAG88850.1"/>
    </source>
</evidence>
<comment type="caution">
    <text evidence="2">The sequence shown here is derived from an EMBL/GenBank/DDBJ whole genome shotgun (WGS) entry which is preliminary data.</text>
</comment>
<dbReference type="Pfam" id="PF02056">
    <property type="entry name" value="Glyco_hydro_4"/>
    <property type="match status" value="1"/>
</dbReference>
<dbReference type="GO" id="GO:0005975">
    <property type="term" value="P:carbohydrate metabolic process"/>
    <property type="evidence" value="ECO:0007669"/>
    <property type="project" value="InterPro"/>
</dbReference>
<keyword evidence="1" id="KW-0520">NAD</keyword>
<sequence length="143" mass="15823">MNGIKIAFIGAGSTMFSKLLMCDIFSHQALKESTIVLEDLDKESLDFTYRLANKIINKFNLPGKILRTTSQREALKNADFVISMIAVGGNDAWEIDKNIPLKYGVDQIVGDTLGPGGLFRALRHIPALIDLIRDMEDLCPNAI</sequence>
<dbReference type="InterPro" id="IPR001088">
    <property type="entry name" value="Glyco_hydro_4"/>
</dbReference>
<dbReference type="Gene3D" id="3.90.1820.10">
    <property type="entry name" value="AglA-like glucosidase"/>
    <property type="match status" value="1"/>
</dbReference>
<dbReference type="GO" id="GO:0004553">
    <property type="term" value="F:hydrolase activity, hydrolyzing O-glycosyl compounds"/>
    <property type="evidence" value="ECO:0007669"/>
    <property type="project" value="InterPro"/>
</dbReference>
<proteinExistence type="predicted"/>
<dbReference type="PANTHER" id="PTHR32092">
    <property type="entry name" value="6-PHOSPHO-BETA-GLUCOSIDASE-RELATED"/>
    <property type="match status" value="1"/>
</dbReference>
<dbReference type="AlphaFoldDB" id="X1B1M9"/>
<dbReference type="InterPro" id="IPR053715">
    <property type="entry name" value="GH4_Enzyme_sf"/>
</dbReference>
<dbReference type="InterPro" id="IPR036291">
    <property type="entry name" value="NAD(P)-bd_dom_sf"/>
</dbReference>